<dbReference type="InterPro" id="IPR000863">
    <property type="entry name" value="Sulfotransferase_dom"/>
</dbReference>
<dbReference type="VEuPathDB" id="VectorBase:FBgn0031826"/>
<feature type="transmembrane region" description="Helical" evidence="1">
    <location>
        <begin position="12"/>
        <end position="33"/>
    </location>
</feature>
<sequence length="363" mass="41797">MVALSRTSKLTVACVGVYTTYVLFIFFLLPMLMPDPVTLQRSLVSYSTSHLGDIRNLTLDAGGQPIRSMLVTFRGSGALTLLDNLAHQPGCYQHYAPLIAYESRSIAAKEHHRALDELAALYNCDYNKSAEMIQWGMRSPVFRRFYGAQAKICRSYSQEACWDPETMAAVCKLYPFINMAVYNLRLNLLASLLERKDLNLNIMLLVRDPRGTIYSRMNNKWCSDERDCEAEALCGDMVSDYQMVETLTQAYPQRFSIIRYEDLFLQPDESIKQVFDFYGLPLERNRSRIQKMHPRSGYFVQSSRWKELSSQSAFEWISEMMVDDIGAVQDVCGQAMDLWGYRSIQDFNHFSPESFQPIMDKAY</sequence>
<evidence type="ECO:0000313" key="4">
    <source>
        <dbReference type="FlyBase" id="FBgn0031826"/>
    </source>
</evidence>
<protein>
    <submittedName>
        <fullName evidence="3">AT11514p</fullName>
    </submittedName>
</protein>
<keyword evidence="1" id="KW-0472">Membrane</keyword>
<dbReference type="Gene3D" id="3.40.50.300">
    <property type="entry name" value="P-loop containing nucleotide triphosphate hydrolases"/>
    <property type="match status" value="1"/>
</dbReference>
<dbReference type="Pfam" id="PF00685">
    <property type="entry name" value="Sulfotransfer_1"/>
    <property type="match status" value="1"/>
</dbReference>
<dbReference type="EMBL" id="AY113237">
    <property type="protein sequence ID" value="AAM29242.1"/>
    <property type="molecule type" value="mRNA"/>
</dbReference>
<keyword evidence="1" id="KW-0812">Transmembrane</keyword>
<evidence type="ECO:0000313" key="3">
    <source>
        <dbReference type="EMBL" id="AAM29242.1"/>
    </source>
</evidence>
<dbReference type="GO" id="GO:0008146">
    <property type="term" value="F:sulfotransferase activity"/>
    <property type="evidence" value="ECO:0007669"/>
    <property type="project" value="InterPro"/>
</dbReference>
<dbReference type="AGR" id="FB:FBgn0031826"/>
<gene>
    <name evidence="3 4" type="ORF">CG9550</name>
</gene>
<dbReference type="ExpressionAtlas" id="Q8MZD1">
    <property type="expression patterns" value="baseline and differential"/>
</dbReference>
<dbReference type="PANTHER" id="PTHR10704">
    <property type="entry name" value="CARBOHYDRATE SULFOTRANSFERASE"/>
    <property type="match status" value="1"/>
</dbReference>
<dbReference type="FunFam" id="3.40.50.300:FF:004316">
    <property type="entry name" value="GM18634"/>
    <property type="match status" value="1"/>
</dbReference>
<dbReference type="OrthoDB" id="6138663at2759"/>
<evidence type="ECO:0000259" key="2">
    <source>
        <dbReference type="Pfam" id="PF00685"/>
    </source>
</evidence>
<keyword evidence="1" id="KW-1133">Transmembrane helix</keyword>
<proteinExistence type="evidence at transcript level"/>
<dbReference type="AlphaFoldDB" id="Q8MZD1"/>
<feature type="domain" description="Sulfotransferase" evidence="2">
    <location>
        <begin position="67"/>
        <end position="340"/>
    </location>
</feature>
<dbReference type="SUPFAM" id="SSF52540">
    <property type="entry name" value="P-loop containing nucleoside triphosphate hydrolases"/>
    <property type="match status" value="1"/>
</dbReference>
<organism evidence="3">
    <name type="scientific">Drosophila melanogaster</name>
    <name type="common">Fruit fly</name>
    <dbReference type="NCBI Taxonomy" id="7227"/>
    <lineage>
        <taxon>Eukaryota</taxon>
        <taxon>Metazoa</taxon>
        <taxon>Ecdysozoa</taxon>
        <taxon>Arthropoda</taxon>
        <taxon>Hexapoda</taxon>
        <taxon>Insecta</taxon>
        <taxon>Pterygota</taxon>
        <taxon>Neoptera</taxon>
        <taxon>Endopterygota</taxon>
        <taxon>Diptera</taxon>
        <taxon>Brachycera</taxon>
        <taxon>Muscomorpha</taxon>
        <taxon>Ephydroidea</taxon>
        <taxon>Drosophilidae</taxon>
        <taxon>Drosophila</taxon>
        <taxon>Sophophora</taxon>
    </lineage>
</organism>
<reference evidence="3" key="1">
    <citation type="submission" date="2002-05" db="EMBL/GenBank/DDBJ databases">
        <authorList>
            <person name="Stapleton M."/>
            <person name="Brokstein P."/>
            <person name="Hong L."/>
            <person name="Agbayani A."/>
            <person name="Carlson J."/>
            <person name="Champe M."/>
            <person name="Chavez C."/>
            <person name="Dorsett V."/>
            <person name="Dresnek D."/>
            <person name="Farfan D."/>
            <person name="Frise E."/>
            <person name="George R."/>
            <person name="Gonzalez M."/>
            <person name="Guarin H."/>
            <person name="Kronmiller B."/>
            <person name="Li P."/>
            <person name="Liao G."/>
            <person name="Miranda A."/>
            <person name="Mungall C.J."/>
            <person name="Nunoo J."/>
            <person name="Pacleb J."/>
            <person name="Paragas V."/>
            <person name="Park S."/>
            <person name="Patel S."/>
            <person name="Phouanenavong S."/>
            <person name="Wan K."/>
            <person name="Yu C."/>
            <person name="Lewis S.E."/>
            <person name="Rubin G.M."/>
            <person name="Celniker S."/>
        </authorList>
    </citation>
    <scope>NUCLEOTIDE SEQUENCE</scope>
</reference>
<accession>Q8MZD1</accession>
<name>Q8MZD1_DROME</name>
<dbReference type="HOGENOM" id="CLU_028381_0_0_1"/>
<evidence type="ECO:0000256" key="1">
    <source>
        <dbReference type="SAM" id="Phobius"/>
    </source>
</evidence>
<dbReference type="InterPro" id="IPR027417">
    <property type="entry name" value="P-loop_NTPase"/>
</dbReference>
<dbReference type="InterPro" id="IPR051135">
    <property type="entry name" value="Gal/GlcNAc/GalNAc_ST"/>
</dbReference>
<dbReference type="PANTHER" id="PTHR10704:SF44">
    <property type="entry name" value="LD35051P-RELATED"/>
    <property type="match status" value="1"/>
</dbReference>
<dbReference type="FlyBase" id="FBgn0031826">
    <property type="gene designation" value="CG9550"/>
</dbReference>